<accession>A0A9P0P693</accession>
<dbReference type="AlphaFoldDB" id="A0A9P0P693"/>
<keyword evidence="2" id="KW-1185">Reference proteome</keyword>
<gene>
    <name evidence="1" type="ORF">ACAOBT_LOCUS9732</name>
</gene>
<proteinExistence type="predicted"/>
<sequence length="48" mass="5807">MQPETRKTEDEKKTRTCFTPRGLSRRLTQRRTTVKVIIRCSTKDRQLR</sequence>
<evidence type="ECO:0000313" key="1">
    <source>
        <dbReference type="EMBL" id="CAH1971973.1"/>
    </source>
</evidence>
<comment type="caution">
    <text evidence="1">The sequence shown here is derived from an EMBL/GenBank/DDBJ whole genome shotgun (WGS) entry which is preliminary data.</text>
</comment>
<dbReference type="EMBL" id="CAKOFQ010006792">
    <property type="protein sequence ID" value="CAH1971973.1"/>
    <property type="molecule type" value="Genomic_DNA"/>
</dbReference>
<evidence type="ECO:0000313" key="2">
    <source>
        <dbReference type="Proteomes" id="UP001152888"/>
    </source>
</evidence>
<reference evidence="1" key="1">
    <citation type="submission" date="2022-03" db="EMBL/GenBank/DDBJ databases">
        <authorList>
            <person name="Sayadi A."/>
        </authorList>
    </citation>
    <scope>NUCLEOTIDE SEQUENCE</scope>
</reference>
<organism evidence="1 2">
    <name type="scientific">Acanthoscelides obtectus</name>
    <name type="common">Bean weevil</name>
    <name type="synonym">Bruchus obtectus</name>
    <dbReference type="NCBI Taxonomy" id="200917"/>
    <lineage>
        <taxon>Eukaryota</taxon>
        <taxon>Metazoa</taxon>
        <taxon>Ecdysozoa</taxon>
        <taxon>Arthropoda</taxon>
        <taxon>Hexapoda</taxon>
        <taxon>Insecta</taxon>
        <taxon>Pterygota</taxon>
        <taxon>Neoptera</taxon>
        <taxon>Endopterygota</taxon>
        <taxon>Coleoptera</taxon>
        <taxon>Polyphaga</taxon>
        <taxon>Cucujiformia</taxon>
        <taxon>Chrysomeloidea</taxon>
        <taxon>Chrysomelidae</taxon>
        <taxon>Bruchinae</taxon>
        <taxon>Bruchini</taxon>
        <taxon>Acanthoscelides</taxon>
    </lineage>
</organism>
<dbReference type="Proteomes" id="UP001152888">
    <property type="component" value="Unassembled WGS sequence"/>
</dbReference>
<protein>
    <submittedName>
        <fullName evidence="1">Uncharacterized protein</fullName>
    </submittedName>
</protein>
<name>A0A9P0P693_ACAOB</name>